<keyword evidence="2" id="KW-1185">Reference proteome</keyword>
<dbReference type="EMBL" id="CP109109">
    <property type="protein sequence ID" value="WSB96779.1"/>
    <property type="molecule type" value="Genomic_DNA"/>
</dbReference>
<sequence>MRGTSGLRWREDWPLQGEAPDLAVHDLPHAASGTEWWWFHAQLHDGQREFGLSFQFMRHQAPNVDGGVLRSHSLYWFRSDATTRTRGGETWLDDTSRELSRLLTLSDDFMDPRVREAWSEALARQLPGPDRLLPRPVRVGEHGLDLDFGGVGTLRKDADGTYVVEADGEHSGFSLRMSALKPAAQQSAGGAKLGGLYSFIVPRLEVEGTYRQGELTTTVSGQGWYEHALGDAWYRPTEAQDATDLGWTYCGLRLDNGWDIAAISMTRTDITTGHATAAGDGAVLCPPEGGRVEAAFELRGGRPWTSLATLNTYNTEYDLLIPEHDACLRVRAWFPEQEIRSLIFTTGILEAHVSVEGTMGGRPVNGHGIVEVFTSNRIGDFERYITRTRDITRQELDRLYPGEPRRAELLGVAGSEDCPERLDELVAADLHSSLVRPLRHAAAGLGKSWRAYVAAAAIELFGVSSEPYRPLLGATEILHTGNLIIDDVEDRSPVRRGRPAVHTVFGDAAAINAGTAAYFVFDRVLRDILPDDDRLRLRVYQVYLQVLRAGHAGQGIDIASHRAAMDTAVATGDPAPVLRRVRTAHRLKTGVPVRGLGQMGAVIARATEEQISALGDYCEAIGLAYQISDDVMDLRGVTAPTGSGERVMTKHTAEDLRAGKVTMPLAHAVGLLPGSRMREVWHAVRDGSADHATAVEIALMLEEHGAVQACMDEARQVIDRAWKPLQEVAPCTYHSIMFGALGAYAARRERE</sequence>
<protein>
    <submittedName>
        <fullName evidence="1">Polyprenyl synthetase family protein</fullName>
    </submittedName>
</protein>
<reference evidence="1" key="1">
    <citation type="submission" date="2022-10" db="EMBL/GenBank/DDBJ databases">
        <title>The complete genomes of actinobacterial strains from the NBC collection.</title>
        <authorList>
            <person name="Joergensen T.S."/>
            <person name="Alvarez Arevalo M."/>
            <person name="Sterndorff E.B."/>
            <person name="Faurdal D."/>
            <person name="Vuksanovic O."/>
            <person name="Mourched A.-S."/>
            <person name="Charusanti P."/>
            <person name="Shaw S."/>
            <person name="Blin K."/>
            <person name="Weber T."/>
        </authorList>
    </citation>
    <scope>NUCLEOTIDE SEQUENCE</scope>
    <source>
        <strain evidence="1">NBC 01771</strain>
    </source>
</reference>
<gene>
    <name evidence="1" type="ORF">OG835_07050</name>
</gene>
<dbReference type="Proteomes" id="UP001348369">
    <property type="component" value="Chromosome"/>
</dbReference>
<name>A0ACD4ZEI8_9ACTN</name>
<evidence type="ECO:0000313" key="2">
    <source>
        <dbReference type="Proteomes" id="UP001348369"/>
    </source>
</evidence>
<organism evidence="1 2">
    <name type="scientific">Streptomyces scopuliridis</name>
    <dbReference type="NCBI Taxonomy" id="452529"/>
    <lineage>
        <taxon>Bacteria</taxon>
        <taxon>Bacillati</taxon>
        <taxon>Actinomycetota</taxon>
        <taxon>Actinomycetes</taxon>
        <taxon>Kitasatosporales</taxon>
        <taxon>Streptomycetaceae</taxon>
        <taxon>Streptomyces</taxon>
    </lineage>
</organism>
<proteinExistence type="predicted"/>
<evidence type="ECO:0000313" key="1">
    <source>
        <dbReference type="EMBL" id="WSB96779.1"/>
    </source>
</evidence>
<accession>A0ACD4ZEI8</accession>